<dbReference type="EMBL" id="FQUC01000007">
    <property type="protein sequence ID" value="SHF48905.1"/>
    <property type="molecule type" value="Genomic_DNA"/>
</dbReference>
<organism evidence="1 3">
    <name type="scientific">Dysgonomonas macrotermitis</name>
    <dbReference type="NCBI Taxonomy" id="1346286"/>
    <lineage>
        <taxon>Bacteria</taxon>
        <taxon>Pseudomonadati</taxon>
        <taxon>Bacteroidota</taxon>
        <taxon>Bacteroidia</taxon>
        <taxon>Bacteroidales</taxon>
        <taxon>Dysgonomonadaceae</taxon>
        <taxon>Dysgonomonas</taxon>
    </lineage>
</organism>
<keyword evidence="3" id="KW-1185">Reference proteome</keyword>
<evidence type="ECO:0000313" key="3">
    <source>
        <dbReference type="Proteomes" id="UP000184480"/>
    </source>
</evidence>
<proteinExistence type="predicted"/>
<gene>
    <name evidence="1" type="ORF">SAMN05444362_1075</name>
    <name evidence="2" type="ORF">SAMN05444362_12130</name>
</gene>
<evidence type="ECO:0000313" key="2">
    <source>
        <dbReference type="EMBL" id="SHG32233.1"/>
    </source>
</evidence>
<dbReference type="Proteomes" id="UP000184480">
    <property type="component" value="Unassembled WGS sequence"/>
</dbReference>
<sequence>METIDFLIYPEIDGNTAKAQAIIENGKCVSYKLLFKSPRRFYYSFINDADEAFREQYPEYY</sequence>
<evidence type="ECO:0000313" key="1">
    <source>
        <dbReference type="EMBL" id="SHF48905.1"/>
    </source>
</evidence>
<accession>A0A1M5C2L6</accession>
<dbReference type="RefSeq" id="WP_062179222.1">
    <property type="nucleotide sequence ID" value="NZ_BBXL01000007.1"/>
</dbReference>
<dbReference type="EMBL" id="FQUC01000021">
    <property type="protein sequence ID" value="SHG32233.1"/>
    <property type="molecule type" value="Genomic_DNA"/>
</dbReference>
<dbReference type="AlphaFoldDB" id="A0A1M5C2L6"/>
<reference evidence="1" key="2">
    <citation type="submission" date="2016-11" db="EMBL/GenBank/DDBJ databases">
        <authorList>
            <person name="Jaros S."/>
            <person name="Januszkiewicz K."/>
            <person name="Wedrychowicz H."/>
        </authorList>
    </citation>
    <scope>NUCLEOTIDE SEQUENCE [LARGE SCALE GENOMIC DNA]</scope>
    <source>
        <strain evidence="1">DSM 27370</strain>
    </source>
</reference>
<reference evidence="3" key="1">
    <citation type="submission" date="2016-11" db="EMBL/GenBank/DDBJ databases">
        <authorList>
            <person name="Varghese N."/>
            <person name="Submissions S."/>
        </authorList>
    </citation>
    <scope>NUCLEOTIDE SEQUENCE [LARGE SCALE GENOMIC DNA]</scope>
    <source>
        <strain evidence="3">DSM 27370</strain>
    </source>
</reference>
<dbReference type="STRING" id="1346286.SAMN05444362_1075"/>
<name>A0A1M5C2L6_9BACT</name>
<protein>
    <submittedName>
        <fullName evidence="1">Uncharacterized protein</fullName>
    </submittedName>
</protein>